<feature type="domain" description="Cilia- and flagella-associated protein 58 central coiled coil" evidence="4">
    <location>
        <begin position="89"/>
        <end position="356"/>
    </location>
</feature>
<dbReference type="Pfam" id="PF21771">
    <property type="entry name" value="CFAP58_CC"/>
    <property type="match status" value="1"/>
</dbReference>
<comment type="caution">
    <text evidence="5">The sequence shown here is derived from an EMBL/GenBank/DDBJ whole genome shotgun (WGS) entry which is preliminary data.</text>
</comment>
<reference evidence="5 6" key="1">
    <citation type="journal article" date="2024" name="Nat. Commun.">
        <title>Phylogenomics reveals the evolutionary origins of lichenization in chlorophyte algae.</title>
        <authorList>
            <person name="Puginier C."/>
            <person name="Libourel C."/>
            <person name="Otte J."/>
            <person name="Skaloud P."/>
            <person name="Haon M."/>
            <person name="Grisel S."/>
            <person name="Petersen M."/>
            <person name="Berrin J.G."/>
            <person name="Delaux P.M."/>
            <person name="Dal Grande F."/>
            <person name="Keller J."/>
        </authorList>
    </citation>
    <scope>NUCLEOTIDE SEQUENCE [LARGE SCALE GENOMIC DNA]</scope>
    <source>
        <strain evidence="5 6">SAG 216-7</strain>
    </source>
</reference>
<dbReference type="Proteomes" id="UP001491310">
    <property type="component" value="Unassembled WGS sequence"/>
</dbReference>
<dbReference type="InterPro" id="IPR049270">
    <property type="entry name" value="CFAP58_CC"/>
</dbReference>
<accession>A0ABR2YV36</accession>
<proteinExistence type="predicted"/>
<evidence type="ECO:0000313" key="6">
    <source>
        <dbReference type="Proteomes" id="UP001491310"/>
    </source>
</evidence>
<gene>
    <name evidence="5" type="ORF">WJX75_000051</name>
</gene>
<evidence type="ECO:0000259" key="4">
    <source>
        <dbReference type="Pfam" id="PF21771"/>
    </source>
</evidence>
<evidence type="ECO:0000256" key="2">
    <source>
        <dbReference type="SAM" id="Coils"/>
    </source>
</evidence>
<dbReference type="Gene3D" id="1.20.5.340">
    <property type="match status" value="1"/>
</dbReference>
<dbReference type="PANTHER" id="PTHR32083:SF0">
    <property type="entry name" value="CILIA AND FLAGELLA-ASSOCIATED PROTEIN 58"/>
    <property type="match status" value="1"/>
</dbReference>
<sequence>MESQKAADERATRENNSLVERNQRMMRELQEQMATNARLAEVNRVKAAELKQEEEAVRSLQSETAKVVKVKEAALARIKAMEKQKEEIEKADMLRAYENEKRFLEAEISGYKANSAKHDKTLQALDLEIEAATSRAQESAARVAELQDKIQLQDLALADVQKKLAEADARMKQQQAAYEAVRADRNLCSRSLIAAQDEVVELRNRARILAHQMEQVKTENGRLEAAISKERFGHAKVEQECEKLQAQVTQLEAREKEVDAAIRDASAEVTQLTAVVAEAEKERVRQRKEMDAVLRDRDVLGSQLVRRNDELALLYEKIRLQQSTISQGNAAYRERLSEMRTLRLRLADLVREAGVLRAGVANAEVLKREVHGLGRQVLQERAKVQALGQELENPLNVHRWRKLEGSTPAAYEMLMKCQALQKRLIAATEACVEKDARIQEQEKIYLELKAILARQPGPEAALHISALQAQLREKQKQLEGLVGELNMEQAQADQHRDAIARLQKEHVELKRLVLAAKKRERRMKGKRLKIEEDENSAGENEILPAVTEAQVEPPSVEEIVSENCVVDAALDQEVYA</sequence>
<name>A0ABR2YV36_9CHLO</name>
<feature type="coiled-coil region" evidence="2">
    <location>
        <begin position="464"/>
        <end position="519"/>
    </location>
</feature>
<dbReference type="EMBL" id="JALJOT010000004">
    <property type="protein sequence ID" value="KAK9915507.1"/>
    <property type="molecule type" value="Genomic_DNA"/>
</dbReference>
<evidence type="ECO:0000313" key="5">
    <source>
        <dbReference type="EMBL" id="KAK9915507.1"/>
    </source>
</evidence>
<organism evidence="5 6">
    <name type="scientific">Coccomyxa subellipsoidea</name>
    <dbReference type="NCBI Taxonomy" id="248742"/>
    <lineage>
        <taxon>Eukaryota</taxon>
        <taxon>Viridiplantae</taxon>
        <taxon>Chlorophyta</taxon>
        <taxon>core chlorophytes</taxon>
        <taxon>Trebouxiophyceae</taxon>
        <taxon>Trebouxiophyceae incertae sedis</taxon>
        <taxon>Coccomyxaceae</taxon>
        <taxon>Coccomyxa</taxon>
    </lineage>
</organism>
<feature type="compositionally biased region" description="Basic and acidic residues" evidence="3">
    <location>
        <begin position="1"/>
        <end position="13"/>
    </location>
</feature>
<evidence type="ECO:0000256" key="3">
    <source>
        <dbReference type="SAM" id="MobiDB-lite"/>
    </source>
</evidence>
<evidence type="ECO:0000256" key="1">
    <source>
        <dbReference type="ARBA" id="ARBA00023054"/>
    </source>
</evidence>
<dbReference type="PANTHER" id="PTHR32083">
    <property type="entry name" value="CILIA AND FLAGELLA-ASSOCIATED PROTEIN 58-RELATED"/>
    <property type="match status" value="1"/>
</dbReference>
<keyword evidence="6" id="KW-1185">Reference proteome</keyword>
<protein>
    <recommendedName>
        <fullName evidence="4">Cilia- and flagella-associated protein 58 central coiled coil domain-containing protein</fullName>
    </recommendedName>
</protein>
<feature type="region of interest" description="Disordered" evidence="3">
    <location>
        <begin position="1"/>
        <end position="22"/>
    </location>
</feature>
<keyword evidence="1 2" id="KW-0175">Coiled coil</keyword>